<organism evidence="8 9">
    <name type="scientific">Pristionchus fissidentatus</name>
    <dbReference type="NCBI Taxonomy" id="1538716"/>
    <lineage>
        <taxon>Eukaryota</taxon>
        <taxon>Metazoa</taxon>
        <taxon>Ecdysozoa</taxon>
        <taxon>Nematoda</taxon>
        <taxon>Chromadorea</taxon>
        <taxon>Rhabditida</taxon>
        <taxon>Rhabditina</taxon>
        <taxon>Diplogasteromorpha</taxon>
        <taxon>Diplogasteroidea</taxon>
        <taxon>Neodiplogasteridae</taxon>
        <taxon>Pristionchus</taxon>
    </lineage>
</organism>
<evidence type="ECO:0000256" key="2">
    <source>
        <dbReference type="ARBA" id="ARBA00009166"/>
    </source>
</evidence>
<keyword evidence="3 6" id="KW-0812">Transmembrane</keyword>
<accession>A0AAV5VND8</accession>
<feature type="transmembrane region" description="Helical" evidence="6">
    <location>
        <begin position="6"/>
        <end position="26"/>
    </location>
</feature>
<dbReference type="Pfam" id="PF10317">
    <property type="entry name" value="7TM_GPCR_Srd"/>
    <property type="match status" value="1"/>
</dbReference>
<reference evidence="8" key="1">
    <citation type="submission" date="2023-10" db="EMBL/GenBank/DDBJ databases">
        <title>Genome assembly of Pristionchus species.</title>
        <authorList>
            <person name="Yoshida K."/>
            <person name="Sommer R.J."/>
        </authorList>
    </citation>
    <scope>NUCLEOTIDE SEQUENCE</scope>
    <source>
        <strain evidence="8">RS5133</strain>
    </source>
</reference>
<name>A0AAV5VND8_9BILA</name>
<dbReference type="GO" id="GO:0016020">
    <property type="term" value="C:membrane"/>
    <property type="evidence" value="ECO:0007669"/>
    <property type="project" value="UniProtKB-SubCell"/>
</dbReference>
<feature type="transmembrane region" description="Helical" evidence="6">
    <location>
        <begin position="122"/>
        <end position="142"/>
    </location>
</feature>
<keyword evidence="9" id="KW-1185">Reference proteome</keyword>
<evidence type="ECO:0000256" key="4">
    <source>
        <dbReference type="ARBA" id="ARBA00022989"/>
    </source>
</evidence>
<keyword evidence="4 6" id="KW-1133">Transmembrane helix</keyword>
<dbReference type="InterPro" id="IPR019421">
    <property type="entry name" value="7TM_GPCR_serpentine_rcpt_Srd"/>
</dbReference>
<comment type="caution">
    <text evidence="8">The sequence shown here is derived from an EMBL/GenBank/DDBJ whole genome shotgun (WGS) entry which is preliminary data.</text>
</comment>
<sequence length="143" mass="15927">FVTILHSLCGLTSIIFDILLLFCMFRSTPTSFSTFSILLKMHAFSDLAMAIGGVASMIRLISIDWSVIYISYGPCTLIGPSVCYAFYMILIAGANITMYTILVSFLFRLLMLRNAQPTARQVYLMIVGMILPVPTILIVRVLI</sequence>
<feature type="transmembrane region" description="Helical" evidence="6">
    <location>
        <begin position="84"/>
        <end position="110"/>
    </location>
</feature>
<dbReference type="PROSITE" id="PS50262">
    <property type="entry name" value="G_PROTEIN_RECEP_F1_2"/>
    <property type="match status" value="1"/>
</dbReference>
<feature type="transmembrane region" description="Helical" evidence="6">
    <location>
        <begin position="47"/>
        <end position="72"/>
    </location>
</feature>
<evidence type="ECO:0000256" key="5">
    <source>
        <dbReference type="ARBA" id="ARBA00023136"/>
    </source>
</evidence>
<dbReference type="InterPro" id="IPR050920">
    <property type="entry name" value="Nematode_rcpt-like_delta"/>
</dbReference>
<comment type="subcellular location">
    <subcellularLocation>
        <location evidence="1">Membrane</location>
        <topology evidence="1">Multi-pass membrane protein</topology>
    </subcellularLocation>
</comment>
<proteinExistence type="inferred from homology"/>
<comment type="similarity">
    <text evidence="2">Belongs to the nematode receptor-like protein srd family.</text>
</comment>
<evidence type="ECO:0000256" key="6">
    <source>
        <dbReference type="SAM" id="Phobius"/>
    </source>
</evidence>
<keyword evidence="5 6" id="KW-0472">Membrane</keyword>
<dbReference type="AlphaFoldDB" id="A0AAV5VND8"/>
<feature type="domain" description="G-protein coupled receptors family 1 profile" evidence="7">
    <location>
        <begin position="16"/>
        <end position="143"/>
    </location>
</feature>
<dbReference type="InterPro" id="IPR017452">
    <property type="entry name" value="GPCR_Rhodpsn_7TM"/>
</dbReference>
<protein>
    <recommendedName>
        <fullName evidence="7">G-protein coupled receptors family 1 profile domain-containing protein</fullName>
    </recommendedName>
</protein>
<dbReference type="Proteomes" id="UP001432322">
    <property type="component" value="Unassembled WGS sequence"/>
</dbReference>
<dbReference type="PANTHER" id="PTHR22945:SF40">
    <property type="entry name" value="SERPENTINE RECEPTOR, CLASS D (DELTA)-RELATED"/>
    <property type="match status" value="1"/>
</dbReference>
<dbReference type="EMBL" id="BTSY01000003">
    <property type="protein sequence ID" value="GMT20136.1"/>
    <property type="molecule type" value="Genomic_DNA"/>
</dbReference>
<feature type="non-terminal residue" evidence="8">
    <location>
        <position position="143"/>
    </location>
</feature>
<feature type="non-terminal residue" evidence="8">
    <location>
        <position position="1"/>
    </location>
</feature>
<dbReference type="PANTHER" id="PTHR22945">
    <property type="entry name" value="SERPENTINE RECEPTOR, CLASS D DELTA"/>
    <property type="match status" value="1"/>
</dbReference>
<evidence type="ECO:0000259" key="7">
    <source>
        <dbReference type="PROSITE" id="PS50262"/>
    </source>
</evidence>
<evidence type="ECO:0000313" key="8">
    <source>
        <dbReference type="EMBL" id="GMT20136.1"/>
    </source>
</evidence>
<evidence type="ECO:0000313" key="9">
    <source>
        <dbReference type="Proteomes" id="UP001432322"/>
    </source>
</evidence>
<evidence type="ECO:0000256" key="1">
    <source>
        <dbReference type="ARBA" id="ARBA00004141"/>
    </source>
</evidence>
<gene>
    <name evidence="8" type="ORF">PFISCL1PPCAC_11433</name>
</gene>
<evidence type="ECO:0000256" key="3">
    <source>
        <dbReference type="ARBA" id="ARBA00022692"/>
    </source>
</evidence>